<evidence type="ECO:0000313" key="1">
    <source>
        <dbReference type="EMBL" id="APW38442.1"/>
    </source>
</evidence>
<reference evidence="1 2" key="1">
    <citation type="submission" date="2017-01" db="EMBL/GenBank/DDBJ databases">
        <authorList>
            <person name="Mah S.A."/>
            <person name="Swanson W.J."/>
            <person name="Moy G.W."/>
            <person name="Vacquier V.D."/>
        </authorList>
    </citation>
    <scope>NUCLEOTIDE SEQUENCE [LARGE SCALE GENOMIC DNA]</scope>
    <source>
        <strain evidence="1 2">DCY110</strain>
    </source>
</reference>
<name>A0A1P8JXF5_9BURK</name>
<proteinExistence type="predicted"/>
<dbReference type="EMBL" id="CP019236">
    <property type="protein sequence ID" value="APW38442.1"/>
    <property type="molecule type" value="Genomic_DNA"/>
</dbReference>
<protein>
    <submittedName>
        <fullName evidence="1">Uncharacterized protein</fullName>
    </submittedName>
</protein>
<organism evidence="1 2">
    <name type="scientific">Rhodoferax koreensis</name>
    <dbReference type="NCBI Taxonomy" id="1842727"/>
    <lineage>
        <taxon>Bacteria</taxon>
        <taxon>Pseudomonadati</taxon>
        <taxon>Pseudomonadota</taxon>
        <taxon>Betaproteobacteria</taxon>
        <taxon>Burkholderiales</taxon>
        <taxon>Comamonadaceae</taxon>
        <taxon>Rhodoferax</taxon>
    </lineage>
</organism>
<sequence>MTAFAAFYDHLMPELNGVTTAMVDLHLRMVARELCHDALVWRVPFTPINLVGGQAAYSLATAETMAEPVKVLSFSLAGVPIYDAEYVPADCWWNSAETEAKAPKYRDGSTPFALSLDLAQIILDDAEKPTASLAGGLKLIGALQPTQDATALPDFLFSRHLDTLRAGTLARLMVMAQRPWTNLTQGGMYMSAFTAGKAFAAKEARYGQTRKALRVRKWG</sequence>
<evidence type="ECO:0000313" key="2">
    <source>
        <dbReference type="Proteomes" id="UP000186609"/>
    </source>
</evidence>
<accession>A0A1P8JXF5</accession>
<dbReference type="OrthoDB" id="8294698at2"/>
<dbReference type="Proteomes" id="UP000186609">
    <property type="component" value="Chromosome"/>
</dbReference>
<dbReference type="STRING" id="1842727.RD110_15575"/>
<keyword evidence="2" id="KW-1185">Reference proteome</keyword>
<dbReference type="KEGG" id="rhy:RD110_15575"/>
<dbReference type="AlphaFoldDB" id="A0A1P8JXF5"/>
<dbReference type="RefSeq" id="WP_076200321.1">
    <property type="nucleotide sequence ID" value="NZ_CP019236.1"/>
</dbReference>
<gene>
    <name evidence="1" type="ORF">RD110_15575</name>
</gene>